<dbReference type="OrthoDB" id="4102947at2"/>
<dbReference type="Gene3D" id="3.40.50.1000">
    <property type="entry name" value="HAD superfamily/HAD-like"/>
    <property type="match status" value="1"/>
</dbReference>
<organism evidence="1 2">
    <name type="scientific">Friedmanniella luteola</name>
    <dbReference type="NCBI Taxonomy" id="546871"/>
    <lineage>
        <taxon>Bacteria</taxon>
        <taxon>Bacillati</taxon>
        <taxon>Actinomycetota</taxon>
        <taxon>Actinomycetes</taxon>
        <taxon>Propionibacteriales</taxon>
        <taxon>Nocardioidaceae</taxon>
        <taxon>Friedmanniella</taxon>
    </lineage>
</organism>
<dbReference type="InterPro" id="IPR023214">
    <property type="entry name" value="HAD_sf"/>
</dbReference>
<dbReference type="Pfam" id="PF00702">
    <property type="entry name" value="Hydrolase"/>
    <property type="match status" value="1"/>
</dbReference>
<dbReference type="GO" id="GO:0006281">
    <property type="term" value="P:DNA repair"/>
    <property type="evidence" value="ECO:0007669"/>
    <property type="project" value="TreeGrafter"/>
</dbReference>
<dbReference type="STRING" id="546871.SAMN04488543_2096"/>
<dbReference type="GO" id="GO:0008967">
    <property type="term" value="F:phosphoglycolate phosphatase activity"/>
    <property type="evidence" value="ECO:0007669"/>
    <property type="project" value="TreeGrafter"/>
</dbReference>
<accession>A0A1H1TTC3</accession>
<dbReference type="InterPro" id="IPR006439">
    <property type="entry name" value="HAD-SF_hydro_IA"/>
</dbReference>
<dbReference type="InterPro" id="IPR036412">
    <property type="entry name" value="HAD-like_sf"/>
</dbReference>
<proteinExistence type="predicted"/>
<dbReference type="Proteomes" id="UP000199092">
    <property type="component" value="Chromosome I"/>
</dbReference>
<dbReference type="RefSeq" id="WP_091412716.1">
    <property type="nucleotide sequence ID" value="NZ_LT629749.1"/>
</dbReference>
<evidence type="ECO:0000313" key="1">
    <source>
        <dbReference type="EMBL" id="SDS63462.1"/>
    </source>
</evidence>
<dbReference type="SFLD" id="SFLDS00003">
    <property type="entry name" value="Haloacid_Dehalogenase"/>
    <property type="match status" value="1"/>
</dbReference>
<dbReference type="InterPro" id="IPR023198">
    <property type="entry name" value="PGP-like_dom2"/>
</dbReference>
<protein>
    <submittedName>
        <fullName evidence="1">Haloacid dehalogenase superfamily, subfamily IA, variant 3 with third motif having DD or ED</fullName>
    </submittedName>
</protein>
<dbReference type="AlphaFoldDB" id="A0A1H1TTC3"/>
<dbReference type="EMBL" id="LT629749">
    <property type="protein sequence ID" value="SDS63462.1"/>
    <property type="molecule type" value="Genomic_DNA"/>
</dbReference>
<dbReference type="NCBIfam" id="TIGR01509">
    <property type="entry name" value="HAD-SF-IA-v3"/>
    <property type="match status" value="1"/>
</dbReference>
<dbReference type="SUPFAM" id="SSF56784">
    <property type="entry name" value="HAD-like"/>
    <property type="match status" value="1"/>
</dbReference>
<dbReference type="PANTHER" id="PTHR43434">
    <property type="entry name" value="PHOSPHOGLYCOLATE PHOSPHATASE"/>
    <property type="match status" value="1"/>
</dbReference>
<dbReference type="Gene3D" id="1.10.150.240">
    <property type="entry name" value="Putative phosphatase, domain 2"/>
    <property type="match status" value="1"/>
</dbReference>
<dbReference type="SFLD" id="SFLDG01129">
    <property type="entry name" value="C1.5:_HAD__Beta-PGM__Phosphata"/>
    <property type="match status" value="1"/>
</dbReference>
<gene>
    <name evidence="1" type="ORF">SAMN04488543_2096</name>
</gene>
<evidence type="ECO:0000313" key="2">
    <source>
        <dbReference type="Proteomes" id="UP000199092"/>
    </source>
</evidence>
<name>A0A1H1TTC3_9ACTN</name>
<sequence>MPLPELDLSTVRTLLCDADGTLFASEEPAFEASVTVTNTWLERRGARQRFTAEELRLAANGKSFRLSLTELAAAHGVDVGSPAFARDLDAWVAEENEVVTRHLAAVLRPDDDVGGPLRALQARLELALVSSSALSRIDASLESSGLAGLFPADRRFSAQDSLPVPTSKPDPAVYLLAVEQLGLAPGEALAVEDAVPGAQSAVAAGLTTVGMLCFVPPAERAQRVLELQRVGVHALIDTWAELADLLQRSRPAQPPTPDRKDGART</sequence>
<dbReference type="PANTHER" id="PTHR43434:SF1">
    <property type="entry name" value="PHOSPHOGLYCOLATE PHOSPHATASE"/>
    <property type="match status" value="1"/>
</dbReference>
<dbReference type="InterPro" id="IPR050155">
    <property type="entry name" value="HAD-like_hydrolase_sf"/>
</dbReference>
<keyword evidence="2" id="KW-1185">Reference proteome</keyword>
<reference evidence="1 2" key="1">
    <citation type="submission" date="2016-10" db="EMBL/GenBank/DDBJ databases">
        <authorList>
            <person name="de Groot N.N."/>
        </authorList>
    </citation>
    <scope>NUCLEOTIDE SEQUENCE [LARGE SCALE GENOMIC DNA]</scope>
    <source>
        <strain evidence="1 2">DSM 21741</strain>
    </source>
</reference>